<dbReference type="Gene3D" id="1.10.10.10">
    <property type="entry name" value="Winged helix-like DNA-binding domain superfamily/Winged helix DNA-binding domain"/>
    <property type="match status" value="1"/>
</dbReference>
<dbReference type="InterPro" id="IPR029348">
    <property type="entry name" value="NTF-like"/>
</dbReference>
<evidence type="ECO:0000259" key="1">
    <source>
        <dbReference type="Pfam" id="PF14540"/>
    </source>
</evidence>
<dbReference type="InterPro" id="IPR043519">
    <property type="entry name" value="NT_sf"/>
</dbReference>
<dbReference type="Pfam" id="PF18576">
    <property type="entry name" value="HTH_52"/>
    <property type="match status" value="1"/>
</dbReference>
<dbReference type="Gene3D" id="1.20.120.330">
    <property type="entry name" value="Nucleotidyltransferases domain 2"/>
    <property type="match status" value="1"/>
</dbReference>
<dbReference type="InterPro" id="IPR054515">
    <property type="entry name" value="YgxA-like_substrate-bd"/>
</dbReference>
<dbReference type="Gene3D" id="3.30.460.10">
    <property type="entry name" value="Beta Polymerase, domain 2"/>
    <property type="match status" value="1"/>
</dbReference>
<evidence type="ECO:0000313" key="5">
    <source>
        <dbReference type="Proteomes" id="UP000004080"/>
    </source>
</evidence>
<evidence type="ECO:0000313" key="4">
    <source>
        <dbReference type="EMBL" id="EIT84645.1"/>
    </source>
</evidence>
<feature type="domain" description="YgxA-like substrate binding" evidence="3">
    <location>
        <begin position="120"/>
        <end position="214"/>
    </location>
</feature>
<dbReference type="OrthoDB" id="2350973at2"/>
<dbReference type="PATRIC" id="fig|1196324.3.peg.2691"/>
<dbReference type="Pfam" id="PF22339">
    <property type="entry name" value="YgxA-like_sub_bind"/>
    <property type="match status" value="1"/>
</dbReference>
<comment type="caution">
    <text evidence="4">The sequence shown here is derived from an EMBL/GenBank/DDBJ whole genome shotgun (WGS) entry which is preliminary data.</text>
</comment>
<dbReference type="InterPro" id="IPR041143">
    <property type="entry name" value="YgxA_HTH"/>
</dbReference>
<dbReference type="InterPro" id="IPR036388">
    <property type="entry name" value="WH-like_DNA-bd_sf"/>
</dbReference>
<name>I8UCJ1_9BACL</name>
<dbReference type="eggNOG" id="ENOG502Z8VM">
    <property type="taxonomic scope" value="Bacteria"/>
</dbReference>
<organism evidence="4 5">
    <name type="scientific">Fictibacillus macauensis ZFHKF-1</name>
    <dbReference type="NCBI Taxonomy" id="1196324"/>
    <lineage>
        <taxon>Bacteria</taxon>
        <taxon>Bacillati</taxon>
        <taxon>Bacillota</taxon>
        <taxon>Bacilli</taxon>
        <taxon>Bacillales</taxon>
        <taxon>Fictibacillaceae</taxon>
        <taxon>Fictibacillus</taxon>
    </lineage>
</organism>
<feature type="domain" description="YgxA-like helix-turn-helix" evidence="2">
    <location>
        <begin position="225"/>
        <end position="285"/>
    </location>
</feature>
<dbReference type="EMBL" id="AKKV01000030">
    <property type="protein sequence ID" value="EIT84645.1"/>
    <property type="molecule type" value="Genomic_DNA"/>
</dbReference>
<dbReference type="RefSeq" id="WP_007202713.1">
    <property type="nucleotide sequence ID" value="NZ_AKKV01000030.1"/>
</dbReference>
<keyword evidence="5" id="KW-1185">Reference proteome</keyword>
<dbReference type="Proteomes" id="UP000004080">
    <property type="component" value="Unassembled WGS sequence"/>
</dbReference>
<reference evidence="4 5" key="1">
    <citation type="journal article" date="2012" name="J. Bacteriol.">
        <title>Genome of Bacillus macauensis ZFHKF-1, a Long-Chain-Forming Bacterium.</title>
        <authorList>
            <person name="Cai L."/>
            <person name="Zhang T."/>
        </authorList>
    </citation>
    <scope>NUCLEOTIDE SEQUENCE [LARGE SCALE GENOMIC DNA]</scope>
    <source>
        <strain evidence="4 5">ZFHKF-1</strain>
    </source>
</reference>
<dbReference type="AlphaFoldDB" id="I8UCJ1"/>
<feature type="domain" description="Nucleotidyltransferase-like" evidence="1">
    <location>
        <begin position="1"/>
        <end position="118"/>
    </location>
</feature>
<sequence length="287" mass="33806">MEDLLRPLYQERASNENTLGVLLIEKNKPFNPLTDNFDCILFIIVEKAPKQWTVKHYQFDHKKAALYIVDEQQLNEWLLLGSNRRVVEWVTDGKVLFNRNEYVTNLRDRLDQFPVQERSKKMTIEFGKLLRRFSDGKALFHNGQYLDAYNHVLHALHHLARLAIIERGFHPEITVWDQVRLMEPQIYKLYEELITGAESIEKRIELLLIAGEFSTGAKAKQGAGHLLHIFHEQEEWTIAQLMEHSEIQDYAIDLGILLEYLIDKELLGVITRETKGKKLYHRHYCSR</sequence>
<gene>
    <name evidence="4" type="ORF">A374_13175</name>
</gene>
<dbReference type="Pfam" id="PF14540">
    <property type="entry name" value="NTF-like"/>
    <property type="match status" value="1"/>
</dbReference>
<dbReference type="STRING" id="1196324.A374_13175"/>
<protein>
    <recommendedName>
        <fullName evidence="6">Nucleotidyltransferase-like domain-containing protein</fullName>
    </recommendedName>
</protein>
<evidence type="ECO:0008006" key="6">
    <source>
        <dbReference type="Google" id="ProtNLM"/>
    </source>
</evidence>
<evidence type="ECO:0000259" key="3">
    <source>
        <dbReference type="Pfam" id="PF22339"/>
    </source>
</evidence>
<proteinExistence type="predicted"/>
<accession>I8UCJ1</accession>
<evidence type="ECO:0000259" key="2">
    <source>
        <dbReference type="Pfam" id="PF18576"/>
    </source>
</evidence>